<evidence type="ECO:0000313" key="8">
    <source>
        <dbReference type="Proteomes" id="UP000060487"/>
    </source>
</evidence>
<keyword evidence="4 6" id="KW-1133">Transmembrane helix</keyword>
<feature type="transmembrane region" description="Helical" evidence="6">
    <location>
        <begin position="118"/>
        <end position="138"/>
    </location>
</feature>
<evidence type="ECO:0000256" key="4">
    <source>
        <dbReference type="ARBA" id="ARBA00022989"/>
    </source>
</evidence>
<comment type="caution">
    <text evidence="7">The sequence shown here is derived from an EMBL/GenBank/DDBJ whole genome shotgun (WGS) entry which is preliminary data.</text>
</comment>
<keyword evidence="3 6" id="KW-0812">Transmembrane</keyword>
<dbReference type="PANTHER" id="PTHR40277:SF1">
    <property type="entry name" value="BLL5419 PROTEIN"/>
    <property type="match status" value="1"/>
</dbReference>
<evidence type="ECO:0000256" key="5">
    <source>
        <dbReference type="ARBA" id="ARBA00023136"/>
    </source>
</evidence>
<keyword evidence="5 6" id="KW-0472">Membrane</keyword>
<comment type="subcellular location">
    <subcellularLocation>
        <location evidence="1">Cell membrane</location>
        <topology evidence="1">Multi-pass membrane protein</topology>
    </subcellularLocation>
</comment>
<name>A0ABR5SDN7_9BACT</name>
<dbReference type="PANTHER" id="PTHR40277">
    <property type="entry name" value="BLL5419 PROTEIN"/>
    <property type="match status" value="1"/>
</dbReference>
<dbReference type="Pfam" id="PF03706">
    <property type="entry name" value="LPG_synthase_TM"/>
    <property type="match status" value="1"/>
</dbReference>
<evidence type="ECO:0000256" key="3">
    <source>
        <dbReference type="ARBA" id="ARBA00022692"/>
    </source>
</evidence>
<keyword evidence="2" id="KW-1003">Cell membrane</keyword>
<feature type="transmembrane region" description="Helical" evidence="6">
    <location>
        <begin position="150"/>
        <end position="170"/>
    </location>
</feature>
<reference evidence="7 8" key="1">
    <citation type="submission" date="2015-11" db="EMBL/GenBank/DDBJ databases">
        <authorList>
            <person name="Lin W."/>
        </authorList>
    </citation>
    <scope>NUCLEOTIDE SEQUENCE [LARGE SCALE GENOMIC DNA]</scope>
    <source>
        <strain evidence="7 8">HCH-1</strain>
    </source>
</reference>
<evidence type="ECO:0000313" key="7">
    <source>
        <dbReference type="EMBL" id="KWT78812.1"/>
    </source>
</evidence>
<feature type="transmembrane region" description="Helical" evidence="6">
    <location>
        <begin position="199"/>
        <end position="218"/>
    </location>
</feature>
<dbReference type="RefSeq" id="WP_236861772.1">
    <property type="nucleotide sequence ID" value="NZ_LNQR01000111.1"/>
</dbReference>
<protein>
    <recommendedName>
        <fullName evidence="9">Flippase-like domain-containing protein</fullName>
    </recommendedName>
</protein>
<evidence type="ECO:0000256" key="1">
    <source>
        <dbReference type="ARBA" id="ARBA00004651"/>
    </source>
</evidence>
<keyword evidence="8" id="KW-1185">Reference proteome</keyword>
<dbReference type="Proteomes" id="UP000060487">
    <property type="component" value="Unassembled WGS sequence"/>
</dbReference>
<gene>
    <name evidence="7" type="ORF">ASN18_2801</name>
</gene>
<feature type="transmembrane region" description="Helical" evidence="6">
    <location>
        <begin position="75"/>
        <end position="98"/>
    </location>
</feature>
<evidence type="ECO:0000256" key="6">
    <source>
        <dbReference type="SAM" id="Phobius"/>
    </source>
</evidence>
<organism evidence="7 8">
    <name type="scientific">Candidatus Magnetominusculus xianensis</name>
    <dbReference type="NCBI Taxonomy" id="1748249"/>
    <lineage>
        <taxon>Bacteria</taxon>
        <taxon>Pseudomonadati</taxon>
        <taxon>Nitrospirota</taxon>
        <taxon>Nitrospiria</taxon>
        <taxon>Nitrospirales</taxon>
        <taxon>Nitrospiraceae</taxon>
        <taxon>Candidatus Magnetominusculus</taxon>
    </lineage>
</organism>
<proteinExistence type="predicted"/>
<feature type="transmembrane region" description="Helical" evidence="6">
    <location>
        <begin position="35"/>
        <end position="55"/>
    </location>
</feature>
<accession>A0ABR5SDN7</accession>
<sequence length="306" mass="33752">MKIVKYLLSIGLVYWLVRSDQLQISSLRSHLFSSGHLWVLLLLLGNFFGQIHRWWTLLRLQEIEIPFVTMIRMGYIGQFFCITSIGSIAGEAARGFYVLKYSGTAKLAAVSTVVMDRVLGLFTYLLLGGIFTLFWLGWGEPSEVLARYGAVTLLAVGGMVLLFVLVWSPVVQRVLFDRLPVGWADVLRQIMVAYRPGRAGVWLVVGTSLLTSLTHLLAFMMASRVLGLGLGWDALFMTLPLVVLSGTLPMPLGGLGVGETAAQLLLSPLGVPNGALLMLMIRVTNWMLMLPPGAYCYLTEKDVVAR</sequence>
<feature type="transmembrane region" description="Helical" evidence="6">
    <location>
        <begin position="260"/>
        <end position="281"/>
    </location>
</feature>
<dbReference type="EMBL" id="LNQR01000111">
    <property type="protein sequence ID" value="KWT78812.1"/>
    <property type="molecule type" value="Genomic_DNA"/>
</dbReference>
<feature type="transmembrane region" description="Helical" evidence="6">
    <location>
        <begin position="225"/>
        <end position="248"/>
    </location>
</feature>
<evidence type="ECO:0008006" key="9">
    <source>
        <dbReference type="Google" id="ProtNLM"/>
    </source>
</evidence>
<dbReference type="InterPro" id="IPR022791">
    <property type="entry name" value="L-PG_synthase/AglD"/>
</dbReference>
<evidence type="ECO:0000256" key="2">
    <source>
        <dbReference type="ARBA" id="ARBA00022475"/>
    </source>
</evidence>